<organism evidence="2 3">
    <name type="scientific">Lithocarpus litseifolius</name>
    <dbReference type="NCBI Taxonomy" id="425828"/>
    <lineage>
        <taxon>Eukaryota</taxon>
        <taxon>Viridiplantae</taxon>
        <taxon>Streptophyta</taxon>
        <taxon>Embryophyta</taxon>
        <taxon>Tracheophyta</taxon>
        <taxon>Spermatophyta</taxon>
        <taxon>Magnoliopsida</taxon>
        <taxon>eudicotyledons</taxon>
        <taxon>Gunneridae</taxon>
        <taxon>Pentapetalae</taxon>
        <taxon>rosids</taxon>
        <taxon>fabids</taxon>
        <taxon>Fagales</taxon>
        <taxon>Fagaceae</taxon>
        <taxon>Lithocarpus</taxon>
    </lineage>
</organism>
<dbReference type="AlphaFoldDB" id="A0AAW2D5X4"/>
<evidence type="ECO:0000259" key="1">
    <source>
        <dbReference type="Pfam" id="PF25072"/>
    </source>
</evidence>
<protein>
    <recommendedName>
        <fullName evidence="1">DUF7796 domain-containing protein</fullName>
    </recommendedName>
</protein>
<dbReference type="PANTHER" id="PTHR35112">
    <property type="entry name" value="OS08G0360500 PROTEIN"/>
    <property type="match status" value="1"/>
</dbReference>
<evidence type="ECO:0000313" key="3">
    <source>
        <dbReference type="Proteomes" id="UP001459277"/>
    </source>
</evidence>
<gene>
    <name evidence="2" type="ORF">SO802_012659</name>
</gene>
<reference evidence="2 3" key="1">
    <citation type="submission" date="2024-01" db="EMBL/GenBank/DDBJ databases">
        <title>A telomere-to-telomere, gap-free genome of sweet tea (Lithocarpus litseifolius).</title>
        <authorList>
            <person name="Zhou J."/>
        </authorList>
    </citation>
    <scope>NUCLEOTIDE SEQUENCE [LARGE SCALE GENOMIC DNA]</scope>
    <source>
        <strain evidence="2">Zhou-2022a</strain>
        <tissue evidence="2">Leaf</tissue>
    </source>
</reference>
<dbReference type="Pfam" id="PF25072">
    <property type="entry name" value="DUF7796"/>
    <property type="match status" value="1"/>
</dbReference>
<accession>A0AAW2D5X4</accession>
<dbReference type="InterPro" id="IPR056698">
    <property type="entry name" value="DUF7796"/>
</dbReference>
<dbReference type="PANTHER" id="PTHR35112:SF1">
    <property type="entry name" value="RING_FYVE_PHD ZINC FINGER SUPERFAMILY PROTEIN"/>
    <property type="match status" value="1"/>
</dbReference>
<keyword evidence="3" id="KW-1185">Reference proteome</keyword>
<feature type="domain" description="DUF7796" evidence="1">
    <location>
        <begin position="5"/>
        <end position="73"/>
    </location>
</feature>
<name>A0AAW2D5X4_9ROSI</name>
<proteinExistence type="predicted"/>
<dbReference type="Proteomes" id="UP001459277">
    <property type="component" value="Unassembled WGS sequence"/>
</dbReference>
<evidence type="ECO:0000313" key="2">
    <source>
        <dbReference type="EMBL" id="KAL0005098.1"/>
    </source>
</evidence>
<sequence length="107" mass="12815">MVELDHWRNGMLQLCDAHGDWEKGWEKIFDRVAGKKLVELRKRVKKMKLKQCVDDFEEMKKKRSRRWESLEVEKSQTIMMGLSIGLRLIMDQTTAKHIHGMQCILWD</sequence>
<comment type="caution">
    <text evidence="2">The sequence shown here is derived from an EMBL/GenBank/DDBJ whole genome shotgun (WGS) entry which is preliminary data.</text>
</comment>
<dbReference type="EMBL" id="JAZDWU010000004">
    <property type="protein sequence ID" value="KAL0005098.1"/>
    <property type="molecule type" value="Genomic_DNA"/>
</dbReference>